<evidence type="ECO:0000313" key="4">
    <source>
        <dbReference type="Proteomes" id="UP000052022"/>
    </source>
</evidence>
<accession>A0A0N7M005</accession>
<name>A0A0N7M005_9RHOB</name>
<dbReference type="OrthoDB" id="9771666at2"/>
<protein>
    <submittedName>
        <fullName evidence="3">Alpha/beta hydrolase family protein</fullName>
    </submittedName>
</protein>
<dbReference type="InterPro" id="IPR000073">
    <property type="entry name" value="AB_hydrolase_1"/>
</dbReference>
<dbReference type="SUPFAM" id="SSF53474">
    <property type="entry name" value="alpha/beta-Hydrolases"/>
    <property type="match status" value="1"/>
</dbReference>
<dbReference type="EMBL" id="CYSD01000035">
    <property type="protein sequence ID" value="CUH79121.1"/>
    <property type="molecule type" value="Genomic_DNA"/>
</dbReference>
<dbReference type="PANTHER" id="PTHR48081:SF33">
    <property type="entry name" value="KYNURENINE FORMAMIDASE"/>
    <property type="match status" value="1"/>
</dbReference>
<keyword evidence="4" id="KW-1185">Reference proteome</keyword>
<evidence type="ECO:0000256" key="1">
    <source>
        <dbReference type="ARBA" id="ARBA00022801"/>
    </source>
</evidence>
<dbReference type="STRING" id="928856.SAMN04488049_13017"/>
<organism evidence="3 4">
    <name type="scientific">Tritonibacter multivorans</name>
    <dbReference type="NCBI Taxonomy" id="928856"/>
    <lineage>
        <taxon>Bacteria</taxon>
        <taxon>Pseudomonadati</taxon>
        <taxon>Pseudomonadota</taxon>
        <taxon>Alphaproteobacteria</taxon>
        <taxon>Rhodobacterales</taxon>
        <taxon>Paracoccaceae</taxon>
        <taxon>Tritonibacter</taxon>
    </lineage>
</organism>
<dbReference type="InterPro" id="IPR029058">
    <property type="entry name" value="AB_hydrolase_fold"/>
</dbReference>
<evidence type="ECO:0000313" key="3">
    <source>
        <dbReference type="EMBL" id="CUH79121.1"/>
    </source>
</evidence>
<evidence type="ECO:0000259" key="2">
    <source>
        <dbReference type="Pfam" id="PF12697"/>
    </source>
</evidence>
<dbReference type="Proteomes" id="UP000052022">
    <property type="component" value="Unassembled WGS sequence"/>
</dbReference>
<dbReference type="InterPro" id="IPR050300">
    <property type="entry name" value="GDXG_lipolytic_enzyme"/>
</dbReference>
<proteinExistence type="predicted"/>
<dbReference type="Gene3D" id="3.40.50.1820">
    <property type="entry name" value="alpha/beta hydrolase"/>
    <property type="match status" value="1"/>
</dbReference>
<dbReference type="GO" id="GO:0016787">
    <property type="term" value="F:hydrolase activity"/>
    <property type="evidence" value="ECO:0007669"/>
    <property type="project" value="UniProtKB-KW"/>
</dbReference>
<feature type="domain" description="AB hydrolase-1" evidence="2">
    <location>
        <begin position="70"/>
        <end position="247"/>
    </location>
</feature>
<dbReference type="PANTHER" id="PTHR48081">
    <property type="entry name" value="AB HYDROLASE SUPERFAMILY PROTEIN C4A8.06C"/>
    <property type="match status" value="1"/>
</dbReference>
<dbReference type="AlphaFoldDB" id="A0A0N7M005"/>
<gene>
    <name evidence="3" type="ORF">TRM7557_02201</name>
</gene>
<sequence>MTDASGIDWEDAFANAAYIPDGMSYLEKWRSAAAAFRQTAMGELDIPYGTHPREVFDLFTPDTTPKGLAVFVHGGYWLDFDKSSWSHLAQGALAHGWAVALPSYVLAPEATLPDITRQVAQAISRAAQRVAGPIHLAGHSAGGHLVTRMACQNAPLPPEIAARISRVVSISGLHDLRPLMLHSMNTNLQLSEESAAVESTALQPPRAGIETIAWVGAAERPEFLRQSSLLVENWGRQGADTRLVADPQRHHFDVVDGLTAADHPLCQAFVGE</sequence>
<reference evidence="3 4" key="1">
    <citation type="submission" date="2015-09" db="EMBL/GenBank/DDBJ databases">
        <authorList>
            <consortium name="Swine Surveillance"/>
        </authorList>
    </citation>
    <scope>NUCLEOTIDE SEQUENCE [LARGE SCALE GENOMIC DNA]</scope>
    <source>
        <strain evidence="3 4">CECT 7557</strain>
    </source>
</reference>
<dbReference type="Pfam" id="PF12697">
    <property type="entry name" value="Abhydrolase_6"/>
    <property type="match status" value="1"/>
</dbReference>
<keyword evidence="1 3" id="KW-0378">Hydrolase</keyword>
<dbReference type="RefSeq" id="WP_058290256.1">
    <property type="nucleotide sequence ID" value="NZ_CYSD01000035.1"/>
</dbReference>